<dbReference type="EMBL" id="OX365700">
    <property type="protein sequence ID" value="CAI4033395.1"/>
    <property type="molecule type" value="Genomic_DNA"/>
</dbReference>
<evidence type="ECO:0000256" key="1">
    <source>
        <dbReference type="SAM" id="MobiDB-lite"/>
    </source>
</evidence>
<feature type="region of interest" description="Disordered" evidence="1">
    <location>
        <begin position="38"/>
        <end position="89"/>
    </location>
</feature>
<dbReference type="KEGG" id="nti:DNFV4_03831"/>
<protein>
    <submittedName>
        <fullName evidence="3">TonB-dependent receptor</fullName>
    </submittedName>
</protein>
<reference evidence="3" key="1">
    <citation type="submission" date="2022-10" db="EMBL/GenBank/DDBJ databases">
        <authorList>
            <person name="Koch H."/>
        </authorList>
    </citation>
    <scope>NUCLEOTIDE SEQUENCE</scope>
    <source>
        <strain evidence="3">DNF</strain>
    </source>
</reference>
<keyword evidence="4" id="KW-1185">Reference proteome</keyword>
<proteinExistence type="predicted"/>
<dbReference type="Proteomes" id="UP001179121">
    <property type="component" value="Chromosome"/>
</dbReference>
<dbReference type="InterPro" id="IPR023614">
    <property type="entry name" value="Porin_dom_sf"/>
</dbReference>
<dbReference type="Gene3D" id="2.40.160.10">
    <property type="entry name" value="Porin"/>
    <property type="match status" value="1"/>
</dbReference>
<gene>
    <name evidence="3" type="ORF">DNFV4_03831</name>
</gene>
<evidence type="ECO:0000313" key="3">
    <source>
        <dbReference type="EMBL" id="CAI4033395.1"/>
    </source>
</evidence>
<organism evidence="3 4">
    <name type="scientific">Nitrospira tepida</name>
    <dbReference type="NCBI Taxonomy" id="2973512"/>
    <lineage>
        <taxon>Bacteria</taxon>
        <taxon>Pseudomonadati</taxon>
        <taxon>Nitrospirota</taxon>
        <taxon>Nitrospiria</taxon>
        <taxon>Nitrospirales</taxon>
        <taxon>Nitrospiraceae</taxon>
        <taxon>Nitrospira</taxon>
    </lineage>
</organism>
<sequence>MRSRSILGTLVLCLLPALPAWAEDKALEERVKKLEQMLEEREQREREGIPPGVERPELIRPETPPEEPGVGPLPEVGRERRAETQPALSFGSTGSGRLVYAKPFVSAPKAIVGGYMDFQFRTHRQRSIENGFGGLNSNFDQQRFVPFIYADITEHVKFAAEIEIEHGIREEGGPDREIEFGLEFAHIDYLIKEPFNLRAGVLLLPIGKFNLLHDSPLNDLTDRPLVSQLIIPSTVAETGAGFYGSFYPGRTGKVDYEFYVTTGPCGYDPDGTPTINEQSGTRGARQRKCAADDGFDINNGKAVVGRLAYSPMLGVEVAGSGYYGNAAPSGGSFGSNYNPLSIMAIDWTIQRGPFELIGEAAWAYARHNSRAVTGNTIGFAPGSLLTGLGGLNPLGIPPQRMSGFYIQGNYHFMPSFLAKLSPKRFGEGSTFTAVVRYDRVNTNLDFGGGQGDLEQISFGLNYRPIEDAVFKVSYQYQPQAFNPNTGERVHDSAFVISAATYF</sequence>
<feature type="chain" id="PRO_5041670836" evidence="2">
    <location>
        <begin position="23"/>
        <end position="502"/>
    </location>
</feature>
<accession>A0AA86N2L2</accession>
<name>A0AA86N2L2_9BACT</name>
<keyword evidence="2" id="KW-0732">Signal</keyword>
<evidence type="ECO:0000256" key="2">
    <source>
        <dbReference type="SAM" id="SignalP"/>
    </source>
</evidence>
<feature type="signal peptide" evidence="2">
    <location>
        <begin position="1"/>
        <end position="22"/>
    </location>
</feature>
<dbReference type="SUPFAM" id="SSF56935">
    <property type="entry name" value="Porins"/>
    <property type="match status" value="1"/>
</dbReference>
<keyword evidence="3" id="KW-0675">Receptor</keyword>
<dbReference type="AlphaFoldDB" id="A0AA86N2L2"/>
<evidence type="ECO:0000313" key="4">
    <source>
        <dbReference type="Proteomes" id="UP001179121"/>
    </source>
</evidence>
<feature type="compositionally biased region" description="Basic and acidic residues" evidence="1">
    <location>
        <begin position="38"/>
        <end position="60"/>
    </location>
</feature>
<dbReference type="RefSeq" id="WP_289270559.1">
    <property type="nucleotide sequence ID" value="NZ_OX365700.1"/>
</dbReference>